<dbReference type="EMBL" id="JBBPBN010002514">
    <property type="protein sequence ID" value="KAK8475521.1"/>
    <property type="molecule type" value="Genomic_DNA"/>
</dbReference>
<proteinExistence type="predicted"/>
<dbReference type="InterPro" id="IPR000719">
    <property type="entry name" value="Prot_kinase_dom"/>
</dbReference>
<reference evidence="1 2" key="1">
    <citation type="journal article" date="2024" name="G3 (Bethesda)">
        <title>Genome assembly of Hibiscus sabdariffa L. provides insights into metabolisms of medicinal natural products.</title>
        <authorList>
            <person name="Kim T."/>
        </authorList>
    </citation>
    <scope>NUCLEOTIDE SEQUENCE [LARGE SCALE GENOMIC DNA]</scope>
    <source>
        <strain evidence="1">TK-2024</strain>
        <tissue evidence="1">Old leaves</tissue>
    </source>
</reference>
<evidence type="ECO:0000313" key="2">
    <source>
        <dbReference type="Proteomes" id="UP001396334"/>
    </source>
</evidence>
<dbReference type="Proteomes" id="UP001396334">
    <property type="component" value="Unassembled WGS sequence"/>
</dbReference>
<protein>
    <submittedName>
        <fullName evidence="1">Uncharacterized protein</fullName>
    </submittedName>
</protein>
<dbReference type="PROSITE" id="PS50011">
    <property type="entry name" value="PROTEIN_KINASE_DOM"/>
    <property type="match status" value="1"/>
</dbReference>
<name>A0ABR1Z7C6_9ROSI</name>
<accession>A0ABR1Z7C6</accession>
<comment type="caution">
    <text evidence="1">The sequence shown here is derived from an EMBL/GenBank/DDBJ whole genome shotgun (WGS) entry which is preliminary data.</text>
</comment>
<evidence type="ECO:0000313" key="1">
    <source>
        <dbReference type="EMBL" id="KAK8475521.1"/>
    </source>
</evidence>
<gene>
    <name evidence="1" type="ORF">V6N11_029077</name>
</gene>
<organism evidence="1 2">
    <name type="scientific">Hibiscus sabdariffa</name>
    <name type="common">roselle</name>
    <dbReference type="NCBI Taxonomy" id="183260"/>
    <lineage>
        <taxon>Eukaryota</taxon>
        <taxon>Viridiplantae</taxon>
        <taxon>Streptophyta</taxon>
        <taxon>Embryophyta</taxon>
        <taxon>Tracheophyta</taxon>
        <taxon>Spermatophyta</taxon>
        <taxon>Magnoliopsida</taxon>
        <taxon>eudicotyledons</taxon>
        <taxon>Gunneridae</taxon>
        <taxon>Pentapetalae</taxon>
        <taxon>rosids</taxon>
        <taxon>malvids</taxon>
        <taxon>Malvales</taxon>
        <taxon>Malvaceae</taxon>
        <taxon>Malvoideae</taxon>
        <taxon>Hibiscus</taxon>
    </lineage>
</organism>
<keyword evidence="2" id="KW-1185">Reference proteome</keyword>
<sequence>MREITTTSGKFEFRLLEDLTALVARWLHVNSLQRTFALDIPEFILSNYVVMFKILVPYEQMLSDGEQVRRLDQIYSDMEYGKVASHTSIERQGTPVVNGDLNPKNVLPDEAKVAVTHEDDFGIA</sequence>